<dbReference type="PANTHER" id="PTHR23150">
    <property type="entry name" value="SULFATASE MODIFYING FACTOR 1, 2"/>
    <property type="match status" value="1"/>
</dbReference>
<dbReference type="InterPro" id="IPR051043">
    <property type="entry name" value="Sulfatase_Mod_Factor_Kinase"/>
</dbReference>
<accession>A0A831WP83</accession>
<dbReference type="EMBL" id="DSBW01000076">
    <property type="protein sequence ID" value="HED30712.1"/>
    <property type="molecule type" value="Genomic_DNA"/>
</dbReference>
<gene>
    <name evidence="2" type="ORF">ENN50_03280</name>
</gene>
<comment type="caution">
    <text evidence="2">The sequence shown here is derived from an EMBL/GenBank/DDBJ whole genome shotgun (WGS) entry which is preliminary data.</text>
</comment>
<dbReference type="GO" id="GO:0120147">
    <property type="term" value="F:formylglycine-generating oxidase activity"/>
    <property type="evidence" value="ECO:0007669"/>
    <property type="project" value="TreeGrafter"/>
</dbReference>
<dbReference type="InterPro" id="IPR005532">
    <property type="entry name" value="SUMF_dom"/>
</dbReference>
<dbReference type="PANTHER" id="PTHR23150:SF19">
    <property type="entry name" value="FORMYLGLYCINE-GENERATING ENZYME"/>
    <property type="match status" value="1"/>
</dbReference>
<dbReference type="InterPro" id="IPR016187">
    <property type="entry name" value="CTDL_fold"/>
</dbReference>
<organism evidence="2">
    <name type="scientific">Prosthecochloris aestuarii</name>
    <dbReference type="NCBI Taxonomy" id="1102"/>
    <lineage>
        <taxon>Bacteria</taxon>
        <taxon>Pseudomonadati</taxon>
        <taxon>Chlorobiota</taxon>
        <taxon>Chlorobiia</taxon>
        <taxon>Chlorobiales</taxon>
        <taxon>Chlorobiaceae</taxon>
        <taxon>Prosthecochloris</taxon>
    </lineage>
</organism>
<feature type="non-terminal residue" evidence="2">
    <location>
        <position position="1"/>
    </location>
</feature>
<name>A0A831WP83_PROAE</name>
<proteinExistence type="predicted"/>
<dbReference type="AlphaFoldDB" id="A0A831WP83"/>
<sequence length="392" mass="44359">LAGKQHCREQARQLVSVFGRNWWKETLVFFIAHCDARGFDLFMAELLGVIPVATLREHNTLLRTLIDEAGETETGALCQALLQPGASSDLQLLVLECLKAVNDPEAADSVKLLRHSFDQDGSLTGEAKKVYDMSVEVIRLLDPDERVADHDHGVFYNKYEQDAAYIRIPGGTYIYSENGQEVTVEELYVARYPVTNRQYRSFIAFLSGKSVDINTSLTAKEYRQALRSFAADNPDDAKGMQDYLQSKKDLAKLFGSEYDDDRKFNKDDQPVVGVSWYAARAYCLWLSMLESKGNEKGHYRLPTEMEWEWAAGGRRDKSGEVLEVREYPWGDKPEPTPKHANYAQNVGATTPVGRYPDGATPEGLYDMAGNVWEWMENWYDDDKDFVALRGGS</sequence>
<reference evidence="2" key="1">
    <citation type="journal article" date="2020" name="mSystems">
        <title>Genome- and Community-Level Interaction Insights into Carbon Utilization and Element Cycling Functions of Hydrothermarchaeota in Hydrothermal Sediment.</title>
        <authorList>
            <person name="Zhou Z."/>
            <person name="Liu Y."/>
            <person name="Xu W."/>
            <person name="Pan J."/>
            <person name="Luo Z.H."/>
            <person name="Li M."/>
        </authorList>
    </citation>
    <scope>NUCLEOTIDE SEQUENCE [LARGE SCALE GENOMIC DNA]</scope>
    <source>
        <strain evidence="2">SpSt-1181</strain>
    </source>
</reference>
<evidence type="ECO:0000313" key="2">
    <source>
        <dbReference type="EMBL" id="HED30712.1"/>
    </source>
</evidence>
<protein>
    <recommendedName>
        <fullName evidence="1">Sulfatase-modifying factor enzyme-like domain-containing protein</fullName>
    </recommendedName>
</protein>
<dbReference type="Pfam" id="PF03781">
    <property type="entry name" value="FGE-sulfatase"/>
    <property type="match status" value="1"/>
</dbReference>
<dbReference type="Proteomes" id="UP000886335">
    <property type="component" value="Unassembled WGS sequence"/>
</dbReference>
<feature type="domain" description="Sulfatase-modifying factor enzyme-like" evidence="1">
    <location>
        <begin position="179"/>
        <end position="384"/>
    </location>
</feature>
<evidence type="ECO:0000259" key="1">
    <source>
        <dbReference type="Pfam" id="PF03781"/>
    </source>
</evidence>
<dbReference type="SUPFAM" id="SSF56436">
    <property type="entry name" value="C-type lectin-like"/>
    <property type="match status" value="1"/>
</dbReference>
<dbReference type="InterPro" id="IPR042095">
    <property type="entry name" value="SUMF_sf"/>
</dbReference>
<dbReference type="Gene3D" id="3.90.1580.10">
    <property type="entry name" value="paralog of FGE (formylglycine-generating enzyme)"/>
    <property type="match status" value="1"/>
</dbReference>